<dbReference type="InterPro" id="IPR049900">
    <property type="entry name" value="PKS_mFAS_DH"/>
</dbReference>
<dbReference type="InterPro" id="IPR049551">
    <property type="entry name" value="PKS_DH_C"/>
</dbReference>
<evidence type="ECO:0000256" key="2">
    <source>
        <dbReference type="PROSITE-ProRule" id="PRU01363"/>
    </source>
</evidence>
<keyword evidence="5" id="KW-1185">Reference proteome</keyword>
<dbReference type="InterPro" id="IPR055123">
    <property type="entry name" value="SpnB-like_Rossmann"/>
</dbReference>
<dbReference type="EMBL" id="JBIRPU010000078">
    <property type="protein sequence ID" value="MFI0797280.1"/>
    <property type="molecule type" value="Genomic_DNA"/>
</dbReference>
<dbReference type="PANTHER" id="PTHR43775:SF51">
    <property type="entry name" value="INACTIVE PHENOLPHTHIOCEROL SYNTHESIS POLYKETIDE SYNTHASE TYPE I PKS1-RELATED"/>
    <property type="match status" value="1"/>
</dbReference>
<evidence type="ECO:0000313" key="5">
    <source>
        <dbReference type="Proteomes" id="UP001611075"/>
    </source>
</evidence>
<feature type="active site" description="Proton donor; for dehydratase activity" evidence="2">
    <location>
        <position position="282"/>
    </location>
</feature>
<dbReference type="Gene3D" id="3.30.70.3290">
    <property type="match status" value="1"/>
</dbReference>
<dbReference type="Gene3D" id="3.40.50.11460">
    <property type="match status" value="1"/>
</dbReference>
<feature type="domain" description="PKS/mFAS DH" evidence="3">
    <location>
        <begin position="86"/>
        <end position="358"/>
    </location>
</feature>
<evidence type="ECO:0000313" key="4">
    <source>
        <dbReference type="EMBL" id="MFI0797280.1"/>
    </source>
</evidence>
<organism evidence="4 5">
    <name type="scientific">Micromonospora rubida</name>
    <dbReference type="NCBI Taxonomy" id="2697657"/>
    <lineage>
        <taxon>Bacteria</taxon>
        <taxon>Bacillati</taxon>
        <taxon>Actinomycetota</taxon>
        <taxon>Actinomycetes</taxon>
        <taxon>Micromonosporales</taxon>
        <taxon>Micromonosporaceae</taxon>
        <taxon>Micromonospora</taxon>
    </lineage>
</organism>
<evidence type="ECO:0000259" key="3">
    <source>
        <dbReference type="PROSITE" id="PS52019"/>
    </source>
</evidence>
<feature type="non-terminal residue" evidence="4">
    <location>
        <position position="1"/>
    </location>
</feature>
<dbReference type="PROSITE" id="PS52019">
    <property type="entry name" value="PKS_MFAS_DH"/>
    <property type="match status" value="1"/>
</dbReference>
<protein>
    <submittedName>
        <fullName evidence="4">Polyketide synthase dehydratase domain-containing protein</fullName>
    </submittedName>
</protein>
<feature type="region of interest" description="C-terminal hotdog fold" evidence="2">
    <location>
        <begin position="221"/>
        <end position="358"/>
    </location>
</feature>
<sequence>VLPAGGDVLVVAGQRRDRSEARALLAALGELYVHGVPVAWAQWFADAGATRVDLPTYAFQRERFWPDAVSWRVGDVSGAGLGVAGHPLLGAAVRLAGDDEVLLTGRLSAGTHPWLAEHVVAGSVVVPGTALVELAVRAGDEVGASRVRELTVLAPLALPASAGVRVQVRVGAADPSGSRSVTVHSQPDEEADGAWVRHAEGALEPVSADEPVLGEWPPVGAAEVDLTGWYAALAGHGLAYGPVFQGLRRAWTAAGEAYAEVALPEQAAGDAAAFGVHPALLDAALHPVASLLAGEGGGARVPFAFEGVQVHASGARALRVRLTRAGSGVRVVAVDESGAAVVSVDSLVLREMTAVAAPGAAARSLFEVTWLPEEITPAGDLSGWALLGPSIAGLDLPGFPDVDALATATADARAGSPRALLWMPGAAPGVDVPDGVRATTNDALTVVRSWLAADALADTKLVVVTRGAVVAGDEDQVTDLAGAAVWGLLRSAQSEHPDRIVLADVEGPLDPATLAVLAGVVADPTATGGQLAVRADRTFVPRLVRLTTDALTPPPSGAWHLAAVAPGTLDGVALVPAVQV</sequence>
<dbReference type="PANTHER" id="PTHR43775">
    <property type="entry name" value="FATTY ACID SYNTHASE"/>
    <property type="match status" value="1"/>
</dbReference>
<dbReference type="SMART" id="SM00826">
    <property type="entry name" value="PKS_DH"/>
    <property type="match status" value="1"/>
</dbReference>
<dbReference type="Pfam" id="PF22953">
    <property type="entry name" value="SpnB_Rossmann"/>
    <property type="match status" value="1"/>
</dbReference>
<dbReference type="InterPro" id="IPR020807">
    <property type="entry name" value="PKS_DH"/>
</dbReference>
<dbReference type="SUPFAM" id="SSF51735">
    <property type="entry name" value="NAD(P)-binding Rossmann-fold domains"/>
    <property type="match status" value="1"/>
</dbReference>
<gene>
    <name evidence="4" type="ORF">ACH4OY_32125</name>
</gene>
<dbReference type="Proteomes" id="UP001611075">
    <property type="component" value="Unassembled WGS sequence"/>
</dbReference>
<evidence type="ECO:0000256" key="1">
    <source>
        <dbReference type="ARBA" id="ARBA00022679"/>
    </source>
</evidence>
<accession>A0ABW7SU78</accession>
<dbReference type="Pfam" id="PF14765">
    <property type="entry name" value="PS-DH"/>
    <property type="match status" value="1"/>
</dbReference>
<dbReference type="Gene3D" id="3.10.129.110">
    <property type="entry name" value="Polyketide synthase dehydratase"/>
    <property type="match status" value="1"/>
</dbReference>
<dbReference type="InterPro" id="IPR036291">
    <property type="entry name" value="NAD(P)-bd_dom_sf"/>
</dbReference>
<feature type="active site" description="Proton acceptor; for dehydratase activity" evidence="2">
    <location>
        <position position="118"/>
    </location>
</feature>
<dbReference type="InterPro" id="IPR049552">
    <property type="entry name" value="PKS_DH_N"/>
</dbReference>
<reference evidence="4 5" key="1">
    <citation type="submission" date="2024-10" db="EMBL/GenBank/DDBJ databases">
        <title>The Natural Products Discovery Center: Release of the First 8490 Sequenced Strains for Exploring Actinobacteria Biosynthetic Diversity.</title>
        <authorList>
            <person name="Kalkreuter E."/>
            <person name="Kautsar S.A."/>
            <person name="Yang D."/>
            <person name="Bader C.D."/>
            <person name="Teijaro C.N."/>
            <person name="Fluegel L."/>
            <person name="Davis C.M."/>
            <person name="Simpson J.R."/>
            <person name="Lauterbach L."/>
            <person name="Steele A.D."/>
            <person name="Gui C."/>
            <person name="Meng S."/>
            <person name="Li G."/>
            <person name="Viehrig K."/>
            <person name="Ye F."/>
            <person name="Su P."/>
            <person name="Kiefer A.F."/>
            <person name="Nichols A."/>
            <person name="Cepeda A.J."/>
            <person name="Yan W."/>
            <person name="Fan B."/>
            <person name="Jiang Y."/>
            <person name="Adhikari A."/>
            <person name="Zheng C.-J."/>
            <person name="Schuster L."/>
            <person name="Cowan T.M."/>
            <person name="Smanski M.J."/>
            <person name="Chevrette M.G."/>
            <person name="De Carvalho L.P.S."/>
            <person name="Shen B."/>
        </authorList>
    </citation>
    <scope>NUCLEOTIDE SEQUENCE [LARGE SCALE GENOMIC DNA]</scope>
    <source>
        <strain evidence="4 5">NPDC021253</strain>
    </source>
</reference>
<dbReference type="InterPro" id="IPR042104">
    <property type="entry name" value="PKS_dehydratase_sf"/>
</dbReference>
<comment type="caution">
    <text evidence="4">The sequence shown here is derived from an EMBL/GenBank/DDBJ whole genome shotgun (WGS) entry which is preliminary data.</text>
</comment>
<dbReference type="InterPro" id="IPR050091">
    <property type="entry name" value="PKS_NRPS_Biosynth_Enz"/>
</dbReference>
<proteinExistence type="predicted"/>
<keyword evidence="1" id="KW-0808">Transferase</keyword>
<dbReference type="Pfam" id="PF21089">
    <property type="entry name" value="PKS_DH_N"/>
    <property type="match status" value="1"/>
</dbReference>
<dbReference type="RefSeq" id="WP_396686121.1">
    <property type="nucleotide sequence ID" value="NZ_JBIRPU010000078.1"/>
</dbReference>
<feature type="region of interest" description="N-terminal hotdog fold" evidence="2">
    <location>
        <begin position="86"/>
        <end position="210"/>
    </location>
</feature>
<name>A0ABW7SU78_9ACTN</name>
<feature type="non-terminal residue" evidence="4">
    <location>
        <position position="580"/>
    </location>
</feature>